<dbReference type="CDD" id="cd06164">
    <property type="entry name" value="S2P-M50_SpoIVFB_CBS"/>
    <property type="match status" value="1"/>
</dbReference>
<evidence type="ECO:0000256" key="17">
    <source>
        <dbReference type="PROSITE-ProRule" id="PRU00703"/>
    </source>
</evidence>
<dbReference type="Proteomes" id="UP000192739">
    <property type="component" value="Unassembled WGS sequence"/>
</dbReference>
<dbReference type="STRING" id="28445.BHQ20_15095"/>
<dbReference type="GO" id="GO:0046872">
    <property type="term" value="F:metal ion binding"/>
    <property type="evidence" value="ECO:0007669"/>
    <property type="project" value="UniProtKB-UniRule"/>
</dbReference>
<dbReference type="Pfam" id="PF00571">
    <property type="entry name" value="CBS"/>
    <property type="match status" value="2"/>
</dbReference>
<evidence type="ECO:0000256" key="5">
    <source>
        <dbReference type="ARBA" id="ARBA00022692"/>
    </source>
</evidence>
<dbReference type="GO" id="GO:0006508">
    <property type="term" value="P:proteolysis"/>
    <property type="evidence" value="ECO:0007669"/>
    <property type="project" value="UniProtKB-KW"/>
</dbReference>
<keyword evidence="4 14" id="KW-0645">Protease</keyword>
<protein>
    <recommendedName>
        <fullName evidence="14">Zinc metalloprotease</fullName>
    </recommendedName>
</protein>
<dbReference type="EMBL" id="MVHT01000014">
    <property type="protein sequence ID" value="ORB08265.1"/>
    <property type="molecule type" value="Genomic_DNA"/>
</dbReference>
<keyword evidence="6 14" id="KW-0479">Metal-binding</keyword>
<evidence type="ECO:0000256" key="16">
    <source>
        <dbReference type="PIRSR" id="PIRSR006404-2"/>
    </source>
</evidence>
<evidence type="ECO:0000256" key="3">
    <source>
        <dbReference type="ARBA" id="ARBA00022475"/>
    </source>
</evidence>
<evidence type="ECO:0000256" key="9">
    <source>
        <dbReference type="ARBA" id="ARBA00022833"/>
    </source>
</evidence>
<evidence type="ECO:0000256" key="10">
    <source>
        <dbReference type="ARBA" id="ARBA00022989"/>
    </source>
</evidence>
<accession>A0A1E3SCN1</accession>
<dbReference type="PANTHER" id="PTHR39188">
    <property type="entry name" value="MEMBRANE-ASSOCIATED ZINC METALLOPROTEASE M50B"/>
    <property type="match status" value="1"/>
</dbReference>
<feature type="transmembrane region" description="Helical" evidence="14">
    <location>
        <begin position="48"/>
        <end position="66"/>
    </location>
</feature>
<dbReference type="InterPro" id="IPR008915">
    <property type="entry name" value="Peptidase_M50"/>
</dbReference>
<feature type="transmembrane region" description="Helical" evidence="14">
    <location>
        <begin position="7"/>
        <end position="28"/>
    </location>
</feature>
<keyword evidence="11 14" id="KW-0482">Metalloprotease</keyword>
<keyword evidence="7" id="KW-0677">Repeat</keyword>
<keyword evidence="9 14" id="KW-0862">Zinc</keyword>
<dbReference type="AlphaFoldDB" id="A0A1E3SCN1"/>
<feature type="binding site" evidence="16">
    <location>
        <position position="165"/>
    </location>
    <ligand>
        <name>Zn(2+)</name>
        <dbReference type="ChEBI" id="CHEBI:29105"/>
        <note>catalytic</note>
    </ligand>
</feature>
<dbReference type="GO" id="GO:0005886">
    <property type="term" value="C:plasma membrane"/>
    <property type="evidence" value="ECO:0007669"/>
    <property type="project" value="UniProtKB-SubCell"/>
</dbReference>
<evidence type="ECO:0000256" key="8">
    <source>
        <dbReference type="ARBA" id="ARBA00022801"/>
    </source>
</evidence>
<gene>
    <name evidence="19" type="ORF">BST27_07700</name>
</gene>
<evidence type="ECO:0000313" key="19">
    <source>
        <dbReference type="EMBL" id="ORB08265.1"/>
    </source>
</evidence>
<keyword evidence="10 14" id="KW-1133">Transmembrane helix</keyword>
<dbReference type="InterPro" id="IPR016483">
    <property type="entry name" value="UCP006404_Pept_M50_CBS"/>
</dbReference>
<evidence type="ECO:0000256" key="1">
    <source>
        <dbReference type="ARBA" id="ARBA00004651"/>
    </source>
</evidence>
<evidence type="ECO:0000256" key="4">
    <source>
        <dbReference type="ARBA" id="ARBA00022670"/>
    </source>
</evidence>
<dbReference type="RefSeq" id="WP_069419954.1">
    <property type="nucleotide sequence ID" value="NZ_CBCRZH010000031.1"/>
</dbReference>
<sequence>MRETIPLGLIAGFRVKVHWSVIVILWLFTWSLATELPSVATGYVRPAYWLAGVCGALVLLASLLAHELAHAIAARRAGLNVKGVTLWIVGGVTAIEDEAKTPDAAFRIAIAGPATSLALSAAFAAGAITLDAMWAPVIVVSVAWWLAAVNLLLGVFNLLPGAPLDGGRVVQARLWRRHGDKVRATIAAAHSGRVVAIVLITLGLAEFLLGGIIGGVWLAFIGWFILMAAREEEEDAKTQQMFTGMCVADAMTPQPRTAPGWIGVDDFIQRYLLGDRHSAYPVADRDGSITGLVTLRQLRDVLPDRRAMTTVSEIAVPLGDVPTATPGEPLNVLLQRMTPVGARSRALVVDDEGRVVGIVTSADLARLIEIYRLARPGQVDHHAHS</sequence>
<dbReference type="InterPro" id="IPR000644">
    <property type="entry name" value="CBS_dom"/>
</dbReference>
<dbReference type="PANTHER" id="PTHR39188:SF3">
    <property type="entry name" value="STAGE IV SPORULATION PROTEIN FB"/>
    <property type="match status" value="1"/>
</dbReference>
<feature type="binding site" evidence="16">
    <location>
        <position position="70"/>
    </location>
    <ligand>
        <name>Zn(2+)</name>
        <dbReference type="ChEBI" id="CHEBI:29105"/>
        <note>catalytic</note>
    </ligand>
</feature>
<dbReference type="OrthoDB" id="9781963at2"/>
<keyword evidence="20" id="KW-1185">Reference proteome</keyword>
<keyword evidence="8 14" id="KW-0378">Hydrolase</keyword>
<evidence type="ECO:0000256" key="15">
    <source>
        <dbReference type="PIRSR" id="PIRSR006404-1"/>
    </source>
</evidence>
<evidence type="ECO:0000256" key="2">
    <source>
        <dbReference type="ARBA" id="ARBA00007931"/>
    </source>
</evidence>
<name>A0A1E3SCN1_MYCIE</name>
<feature type="domain" description="CBS" evidence="18">
    <location>
        <begin position="251"/>
        <end position="308"/>
    </location>
</feature>
<keyword evidence="12 17" id="KW-0129">CBS domain</keyword>
<dbReference type="PIRSF" id="PIRSF006404">
    <property type="entry name" value="UCP006404_Pept_M50_CBS"/>
    <property type="match status" value="1"/>
</dbReference>
<evidence type="ECO:0000313" key="20">
    <source>
        <dbReference type="Proteomes" id="UP000192739"/>
    </source>
</evidence>
<dbReference type="SUPFAM" id="SSF54631">
    <property type="entry name" value="CBS-domain pair"/>
    <property type="match status" value="1"/>
</dbReference>
<feature type="transmembrane region" description="Helical" evidence="14">
    <location>
        <begin position="208"/>
        <end position="229"/>
    </location>
</feature>
<dbReference type="GO" id="GO:0008237">
    <property type="term" value="F:metallopeptidase activity"/>
    <property type="evidence" value="ECO:0007669"/>
    <property type="project" value="UniProtKB-UniRule"/>
</dbReference>
<evidence type="ECO:0000256" key="6">
    <source>
        <dbReference type="ARBA" id="ARBA00022723"/>
    </source>
</evidence>
<evidence type="ECO:0000256" key="14">
    <source>
        <dbReference type="PIRNR" id="PIRNR006404"/>
    </source>
</evidence>
<feature type="transmembrane region" description="Helical" evidence="14">
    <location>
        <begin position="108"/>
        <end position="128"/>
    </location>
</feature>
<dbReference type="Gene3D" id="3.10.580.10">
    <property type="entry name" value="CBS-domain"/>
    <property type="match status" value="1"/>
</dbReference>
<evidence type="ECO:0000256" key="13">
    <source>
        <dbReference type="ARBA" id="ARBA00023136"/>
    </source>
</evidence>
<feature type="transmembrane region" description="Helical" evidence="14">
    <location>
        <begin position="134"/>
        <end position="161"/>
    </location>
</feature>
<evidence type="ECO:0000256" key="11">
    <source>
        <dbReference type="ARBA" id="ARBA00023049"/>
    </source>
</evidence>
<keyword evidence="5 14" id="KW-0812">Transmembrane</keyword>
<comment type="caution">
    <text evidence="19">The sequence shown here is derived from an EMBL/GenBank/DDBJ whole genome shotgun (WGS) entry which is preliminary data.</text>
</comment>
<comment type="cofactor">
    <cofactor evidence="14 16">
        <name>Zn(2+)</name>
        <dbReference type="ChEBI" id="CHEBI:29105"/>
    </cofactor>
    <text evidence="14 16">Binds 1 zinc ion per subunit.</text>
</comment>
<organism evidence="19 20">
    <name type="scientific">Mycobacterium intermedium</name>
    <dbReference type="NCBI Taxonomy" id="28445"/>
    <lineage>
        <taxon>Bacteria</taxon>
        <taxon>Bacillati</taxon>
        <taxon>Actinomycetota</taxon>
        <taxon>Actinomycetes</taxon>
        <taxon>Mycobacteriales</taxon>
        <taxon>Mycobacteriaceae</taxon>
        <taxon>Mycobacterium</taxon>
        <taxon>Mycobacterium simiae complex</taxon>
    </lineage>
</organism>
<evidence type="ECO:0000256" key="12">
    <source>
        <dbReference type="ARBA" id="ARBA00023122"/>
    </source>
</evidence>
<dbReference type="SMART" id="SM00116">
    <property type="entry name" value="CBS"/>
    <property type="match status" value="2"/>
</dbReference>
<comment type="subcellular location">
    <subcellularLocation>
        <location evidence="1 14">Cell membrane</location>
        <topology evidence="1 14">Multi-pass membrane protein</topology>
    </subcellularLocation>
</comment>
<dbReference type="PROSITE" id="PS51371">
    <property type="entry name" value="CBS"/>
    <property type="match status" value="2"/>
</dbReference>
<keyword evidence="3 14" id="KW-1003">Cell membrane</keyword>
<dbReference type="Pfam" id="PF02163">
    <property type="entry name" value="Peptidase_M50"/>
    <property type="match status" value="2"/>
</dbReference>
<proteinExistence type="inferred from homology"/>
<feature type="active site" evidence="15">
    <location>
        <position position="67"/>
    </location>
</feature>
<evidence type="ECO:0000256" key="7">
    <source>
        <dbReference type="ARBA" id="ARBA00022737"/>
    </source>
</evidence>
<evidence type="ECO:0000259" key="18">
    <source>
        <dbReference type="PROSITE" id="PS51371"/>
    </source>
</evidence>
<feature type="domain" description="CBS" evidence="18">
    <location>
        <begin position="315"/>
        <end position="375"/>
    </location>
</feature>
<comment type="similarity">
    <text evidence="2 14">Belongs to the peptidase M50B family.</text>
</comment>
<reference evidence="19 20" key="1">
    <citation type="submission" date="2017-02" db="EMBL/GenBank/DDBJ databases">
        <title>The new phylogeny of genus Mycobacterium.</title>
        <authorList>
            <person name="Tortoli E."/>
            <person name="Trovato A."/>
            <person name="Cirillo D.M."/>
        </authorList>
    </citation>
    <scope>NUCLEOTIDE SEQUENCE [LARGE SCALE GENOMIC DNA]</scope>
    <source>
        <strain evidence="19 20">DSM 44049</strain>
    </source>
</reference>
<dbReference type="InterPro" id="IPR046342">
    <property type="entry name" value="CBS_dom_sf"/>
</dbReference>
<feature type="binding site" evidence="16">
    <location>
        <position position="66"/>
    </location>
    <ligand>
        <name>Zn(2+)</name>
        <dbReference type="ChEBI" id="CHEBI:29105"/>
        <note>catalytic</note>
    </ligand>
</feature>
<keyword evidence="13 14" id="KW-0472">Membrane</keyword>